<protein>
    <submittedName>
        <fullName evidence="5">Uncharacterized protein</fullName>
    </submittedName>
</protein>
<dbReference type="Pfam" id="PF00132">
    <property type="entry name" value="Hexapep"/>
    <property type="match status" value="1"/>
</dbReference>
<comment type="similarity">
    <text evidence="1">Belongs to the transferase hexapeptide repeat family.</text>
</comment>
<keyword evidence="3" id="KW-0677">Repeat</keyword>
<proteinExistence type="inferred from homology"/>
<dbReference type="InterPro" id="IPR050179">
    <property type="entry name" value="Trans_hexapeptide_repeat"/>
</dbReference>
<dbReference type="InterPro" id="IPR011004">
    <property type="entry name" value="Trimer_LpxA-like_sf"/>
</dbReference>
<organism evidence="5 6">
    <name type="scientific">Thalassolituus maritimus</name>
    <dbReference type="NCBI Taxonomy" id="484498"/>
    <lineage>
        <taxon>Bacteria</taxon>
        <taxon>Pseudomonadati</taxon>
        <taxon>Pseudomonadota</taxon>
        <taxon>Gammaproteobacteria</taxon>
        <taxon>Oceanospirillales</taxon>
        <taxon>Oceanospirillaceae</taxon>
        <taxon>Thalassolituus</taxon>
    </lineage>
</organism>
<evidence type="ECO:0000256" key="2">
    <source>
        <dbReference type="ARBA" id="ARBA00022679"/>
    </source>
</evidence>
<evidence type="ECO:0000256" key="1">
    <source>
        <dbReference type="ARBA" id="ARBA00007274"/>
    </source>
</evidence>
<comment type="caution">
    <text evidence="5">The sequence shown here is derived from an EMBL/GenBank/DDBJ whole genome shotgun (WGS) entry which is preliminary data.</text>
</comment>
<dbReference type="PANTHER" id="PTHR43300">
    <property type="entry name" value="ACETYLTRANSFERASE"/>
    <property type="match status" value="1"/>
</dbReference>
<keyword evidence="6" id="KW-1185">Reference proteome</keyword>
<dbReference type="Gene3D" id="2.160.10.10">
    <property type="entry name" value="Hexapeptide repeat proteins"/>
    <property type="match status" value="1"/>
</dbReference>
<keyword evidence="4" id="KW-0012">Acyltransferase</keyword>
<dbReference type="InterPro" id="IPR018357">
    <property type="entry name" value="Hexapep_transf_CS"/>
</dbReference>
<sequence>MKAVILYLKDIAKAMVLAVDQQLARLFYIKRESGSSVSTGARLDIKPRLLSRGSQGENYKELVLNRNAFIESRVVINTWHGGVSVGSDSSVGIGSIIIGPVSIGKNTSVAQYVFVSGENRVHTGSTSGLASVAESVDIKPVTIGDGVWVGAGAKIMPGCEIGDGALVAAGAVVTKSVAPGAVVAGVPAVEIVRK</sequence>
<evidence type="ECO:0000313" key="6">
    <source>
        <dbReference type="Proteomes" id="UP001481413"/>
    </source>
</evidence>
<evidence type="ECO:0000256" key="3">
    <source>
        <dbReference type="ARBA" id="ARBA00022737"/>
    </source>
</evidence>
<name>A0ABQ0A289_9GAMM</name>
<dbReference type="SUPFAM" id="SSF51161">
    <property type="entry name" value="Trimeric LpxA-like enzymes"/>
    <property type="match status" value="1"/>
</dbReference>
<gene>
    <name evidence="5" type="ORF">NBRC116585_26170</name>
</gene>
<dbReference type="EMBL" id="BAABWH010000008">
    <property type="protein sequence ID" value="GAA6146499.1"/>
    <property type="molecule type" value="Genomic_DNA"/>
</dbReference>
<accession>A0ABQ0A289</accession>
<dbReference type="PROSITE" id="PS00101">
    <property type="entry name" value="HEXAPEP_TRANSFERASES"/>
    <property type="match status" value="1"/>
</dbReference>
<keyword evidence="2" id="KW-0808">Transferase</keyword>
<evidence type="ECO:0000256" key="4">
    <source>
        <dbReference type="ARBA" id="ARBA00023315"/>
    </source>
</evidence>
<dbReference type="InterPro" id="IPR001451">
    <property type="entry name" value="Hexapep"/>
</dbReference>
<evidence type="ECO:0000313" key="5">
    <source>
        <dbReference type="EMBL" id="GAA6146499.1"/>
    </source>
</evidence>
<reference evidence="5 6" key="1">
    <citation type="submission" date="2024-04" db="EMBL/GenBank/DDBJ databases">
        <title>Draft genome sequence of Thalassolituus maritimus NBRC 116585.</title>
        <authorList>
            <person name="Miyakawa T."/>
            <person name="Kusuya Y."/>
            <person name="Miura T."/>
        </authorList>
    </citation>
    <scope>NUCLEOTIDE SEQUENCE [LARGE SCALE GENOMIC DNA]</scope>
    <source>
        <strain evidence="5 6">5NW40-0001</strain>
    </source>
</reference>
<dbReference type="Proteomes" id="UP001481413">
    <property type="component" value="Unassembled WGS sequence"/>
</dbReference>